<keyword evidence="14" id="KW-1185">Reference proteome</keyword>
<feature type="signal peptide" evidence="10">
    <location>
        <begin position="1"/>
        <end position="32"/>
    </location>
</feature>
<evidence type="ECO:0000256" key="7">
    <source>
        <dbReference type="ARBA" id="ARBA00023237"/>
    </source>
</evidence>
<evidence type="ECO:0000259" key="12">
    <source>
        <dbReference type="Pfam" id="PF07715"/>
    </source>
</evidence>
<keyword evidence="7 8" id="KW-0998">Cell outer membrane</keyword>
<dbReference type="PROSITE" id="PS52016">
    <property type="entry name" value="TONB_DEPENDENT_REC_3"/>
    <property type="match status" value="1"/>
</dbReference>
<dbReference type="OrthoDB" id="7051241at2"/>
<dbReference type="PANTHER" id="PTHR47234:SF3">
    <property type="entry name" value="SECRETIN_TONB SHORT N-TERMINAL DOMAIN-CONTAINING PROTEIN"/>
    <property type="match status" value="1"/>
</dbReference>
<evidence type="ECO:0000256" key="8">
    <source>
        <dbReference type="PROSITE-ProRule" id="PRU01360"/>
    </source>
</evidence>
<dbReference type="Proteomes" id="UP000282837">
    <property type="component" value="Unassembled WGS sequence"/>
</dbReference>
<evidence type="ECO:0000256" key="6">
    <source>
        <dbReference type="ARBA" id="ARBA00023136"/>
    </source>
</evidence>
<proteinExistence type="inferred from homology"/>
<evidence type="ECO:0000256" key="3">
    <source>
        <dbReference type="ARBA" id="ARBA00022452"/>
    </source>
</evidence>
<comment type="caution">
    <text evidence="13">The sequence shown here is derived from an EMBL/GenBank/DDBJ whole genome shotgun (WGS) entry which is preliminary data.</text>
</comment>
<keyword evidence="13" id="KW-0675">Receptor</keyword>
<keyword evidence="10" id="KW-0732">Signal</keyword>
<dbReference type="GO" id="GO:0009279">
    <property type="term" value="C:cell outer membrane"/>
    <property type="evidence" value="ECO:0007669"/>
    <property type="project" value="UniProtKB-SubCell"/>
</dbReference>
<keyword evidence="2 8" id="KW-0813">Transport</keyword>
<evidence type="ECO:0000313" key="13">
    <source>
        <dbReference type="EMBL" id="RVU05790.1"/>
    </source>
</evidence>
<evidence type="ECO:0000259" key="11">
    <source>
        <dbReference type="Pfam" id="PF00593"/>
    </source>
</evidence>
<sequence>MPDRANRGVDMRLKGWLCLSCATMGLAAPAMAQEAKVSDQAIVVTGSRVIKNGNSSPTPLTVVSTQDIAAVQPTTIADGLNLLPVFSSPRNQYANPNGGVAGGAGGNAAANQLNLRNMGSVRNLILFDGHRVPSTSVNNIVDVDMIPQMLLQRVETVTGGVSAVYGSDAVTGVVNFITDRKFNGLKMQAQGGLSTYGDGAQYNAGLAWGKKLGERAHFEMSYEYRKDEGVSARSSRPWFRQQSVQGGGTAANPYQLFSDIRINNLPFGGAITSGALAGNYFASNGVLSPSAAGTATGSSCCTVGGTGGYYDSSLKAKLESHQLFGRLDYELGEGLNFYVSGLFNNKKNEQFITPPVTSNLTMGASNAFLASSYQNTLAAAGQSTFLFSKLFSQAPRLNPQAESEQFWVNLGLDGKLGAWDWSVAYSNSASRLSTTLHNNVNNQKLAAALDAVTNSSGQAVCYASTVNSAYAGCAPLNLFGPSSASQAALDYITGDTHLRAMTKMQDISGSLSGSPFKTWAGDVNVALSGEWRLTSYASTSDALPTTMANCTGLRYNCSANTVLWQNTYAARSRVSNTVGEVAVEAKVPLLKDLPFADALDVTGALRYTSYRTSGQYWTWKLGIDWHLSDKLRFRATRSRDIRAPTLDDLYAPSSIASLQNRDELTKITPGLDAGTSPVAGYSGGNPNLRAEVGNTLTAGLVWKPANTFSLALDGYRIKISDAITSIQGYNPTIQNACYASGGTSPYCALQSRPLGYSNTSAANLVTAWYSTVINIAEIETWGADLEANWATKLAKMPASFRFMASWQPHIYYRTPALVTIDQAGAAFGTNGLQASPKWRLTAFARFKPTDRVTVDIMERWRSAMKHSTDPTQVWVNNHVAPFATTNLNVAWKPRNGLGDAEIFLNVQNLFNAAPPATAFFGASTIPGQFGGFAIGDDPIGRYFTAGVRLKM</sequence>
<dbReference type="Pfam" id="PF07715">
    <property type="entry name" value="Plug"/>
    <property type="match status" value="1"/>
</dbReference>
<evidence type="ECO:0000256" key="2">
    <source>
        <dbReference type="ARBA" id="ARBA00022448"/>
    </source>
</evidence>
<keyword evidence="6 8" id="KW-0472">Membrane</keyword>
<comment type="subcellular location">
    <subcellularLocation>
        <location evidence="1 8">Cell outer membrane</location>
        <topology evidence="1 8">Multi-pass membrane protein</topology>
    </subcellularLocation>
</comment>
<evidence type="ECO:0000256" key="4">
    <source>
        <dbReference type="ARBA" id="ARBA00022692"/>
    </source>
</evidence>
<feature type="domain" description="TonB-dependent receptor plug" evidence="12">
    <location>
        <begin position="55"/>
        <end position="173"/>
    </location>
</feature>
<accession>A0A3S2USF8</accession>
<protein>
    <submittedName>
        <fullName evidence="13">TonB-dependent receptor</fullName>
    </submittedName>
</protein>
<name>A0A3S2USF8_9SPHN</name>
<dbReference type="EMBL" id="SACO01000004">
    <property type="protein sequence ID" value="RVU05790.1"/>
    <property type="molecule type" value="Genomic_DNA"/>
</dbReference>
<dbReference type="InterPro" id="IPR012910">
    <property type="entry name" value="Plug_dom"/>
</dbReference>
<dbReference type="Pfam" id="PF00593">
    <property type="entry name" value="TonB_dep_Rec_b-barrel"/>
    <property type="match status" value="1"/>
</dbReference>
<keyword evidence="5 9" id="KW-0798">TonB box</keyword>
<feature type="chain" id="PRO_5018740031" evidence="10">
    <location>
        <begin position="33"/>
        <end position="951"/>
    </location>
</feature>
<evidence type="ECO:0000313" key="14">
    <source>
        <dbReference type="Proteomes" id="UP000282837"/>
    </source>
</evidence>
<keyword evidence="3 8" id="KW-1134">Transmembrane beta strand</keyword>
<dbReference type="InterPro" id="IPR036942">
    <property type="entry name" value="Beta-barrel_TonB_sf"/>
</dbReference>
<evidence type="ECO:0000256" key="5">
    <source>
        <dbReference type="ARBA" id="ARBA00023077"/>
    </source>
</evidence>
<evidence type="ECO:0000256" key="9">
    <source>
        <dbReference type="RuleBase" id="RU003357"/>
    </source>
</evidence>
<dbReference type="Gene3D" id="2.170.130.10">
    <property type="entry name" value="TonB-dependent receptor, plug domain"/>
    <property type="match status" value="1"/>
</dbReference>
<dbReference type="AlphaFoldDB" id="A0A3S2USF8"/>
<feature type="domain" description="TonB-dependent receptor-like beta-barrel" evidence="11">
    <location>
        <begin position="424"/>
        <end position="909"/>
    </location>
</feature>
<reference evidence="13 14" key="1">
    <citation type="submission" date="2019-01" db="EMBL/GenBank/DDBJ databases">
        <authorList>
            <person name="Chen W.-M."/>
        </authorList>
    </citation>
    <scope>NUCLEOTIDE SEQUENCE [LARGE SCALE GENOMIC DNA]</scope>
    <source>
        <strain evidence="13 14">FSY-9</strain>
    </source>
</reference>
<evidence type="ECO:0000256" key="1">
    <source>
        <dbReference type="ARBA" id="ARBA00004571"/>
    </source>
</evidence>
<keyword evidence="4 8" id="KW-0812">Transmembrane</keyword>
<comment type="similarity">
    <text evidence="8 9">Belongs to the TonB-dependent receptor family.</text>
</comment>
<gene>
    <name evidence="13" type="ORF">EOE18_07355</name>
</gene>
<organism evidence="13 14">
    <name type="scientific">Novosphingobium umbonatum</name>
    <dbReference type="NCBI Taxonomy" id="1908524"/>
    <lineage>
        <taxon>Bacteria</taxon>
        <taxon>Pseudomonadati</taxon>
        <taxon>Pseudomonadota</taxon>
        <taxon>Alphaproteobacteria</taxon>
        <taxon>Sphingomonadales</taxon>
        <taxon>Sphingomonadaceae</taxon>
        <taxon>Novosphingobium</taxon>
    </lineage>
</organism>
<dbReference type="SUPFAM" id="SSF56935">
    <property type="entry name" value="Porins"/>
    <property type="match status" value="1"/>
</dbReference>
<dbReference type="InterPro" id="IPR037066">
    <property type="entry name" value="Plug_dom_sf"/>
</dbReference>
<dbReference type="InterPro" id="IPR000531">
    <property type="entry name" value="Beta-barrel_TonB"/>
</dbReference>
<dbReference type="InterPro" id="IPR039426">
    <property type="entry name" value="TonB-dep_rcpt-like"/>
</dbReference>
<dbReference type="Gene3D" id="2.40.170.20">
    <property type="entry name" value="TonB-dependent receptor, beta-barrel domain"/>
    <property type="match status" value="1"/>
</dbReference>
<evidence type="ECO:0000256" key="10">
    <source>
        <dbReference type="SAM" id="SignalP"/>
    </source>
</evidence>
<dbReference type="PANTHER" id="PTHR47234">
    <property type="match status" value="1"/>
</dbReference>